<name>A0A368S783_SETIT</name>
<organism evidence="2">
    <name type="scientific">Setaria italica</name>
    <name type="common">Foxtail millet</name>
    <name type="synonym">Panicum italicum</name>
    <dbReference type="NCBI Taxonomy" id="4555"/>
    <lineage>
        <taxon>Eukaryota</taxon>
        <taxon>Viridiplantae</taxon>
        <taxon>Streptophyta</taxon>
        <taxon>Embryophyta</taxon>
        <taxon>Tracheophyta</taxon>
        <taxon>Spermatophyta</taxon>
        <taxon>Magnoliopsida</taxon>
        <taxon>Liliopsida</taxon>
        <taxon>Poales</taxon>
        <taxon>Poaceae</taxon>
        <taxon>PACMAD clade</taxon>
        <taxon>Panicoideae</taxon>
        <taxon>Panicodae</taxon>
        <taxon>Paniceae</taxon>
        <taxon>Cenchrinae</taxon>
        <taxon>Setaria</taxon>
    </lineage>
</organism>
<dbReference type="AlphaFoldDB" id="A0A368S783"/>
<feature type="region of interest" description="Disordered" evidence="1">
    <location>
        <begin position="1"/>
        <end position="47"/>
    </location>
</feature>
<dbReference type="EMBL" id="CM003535">
    <property type="protein sequence ID" value="RCV38286.1"/>
    <property type="molecule type" value="Genomic_DNA"/>
</dbReference>
<sequence>MENKGAEWLLAARTGESAPEKKRQRWSGRARQEQTKSLPSVLDMNDV</sequence>
<reference evidence="2" key="1">
    <citation type="journal article" date="2012" name="Nat. Biotechnol.">
        <title>Reference genome sequence of the model plant Setaria.</title>
        <authorList>
            <person name="Bennetzen J.L."/>
            <person name="Schmutz J."/>
            <person name="Wang H."/>
            <person name="Percifield R."/>
            <person name="Hawkins J."/>
            <person name="Pontaroli A.C."/>
            <person name="Estep M."/>
            <person name="Feng L."/>
            <person name="Vaughn J.N."/>
            <person name="Grimwood J."/>
            <person name="Jenkins J."/>
            <person name="Barry K."/>
            <person name="Lindquist E."/>
            <person name="Hellsten U."/>
            <person name="Deshpande S."/>
            <person name="Wang X."/>
            <person name="Wu X."/>
            <person name="Mitros T."/>
            <person name="Triplett J."/>
            <person name="Yang X."/>
            <person name="Ye C.Y."/>
            <person name="Mauro-Herrera M."/>
            <person name="Wang L."/>
            <person name="Li P."/>
            <person name="Sharma M."/>
            <person name="Sharma R."/>
            <person name="Ronald P.C."/>
            <person name="Panaud O."/>
            <person name="Kellogg E.A."/>
            <person name="Brutnell T.P."/>
            <person name="Doust A.N."/>
            <person name="Tuskan G.A."/>
            <person name="Rokhsar D."/>
            <person name="Devos K.M."/>
        </authorList>
    </citation>
    <scope>NUCLEOTIDE SEQUENCE [LARGE SCALE GENOMIC DNA]</scope>
    <source>
        <strain evidence="2">Yugu1</strain>
    </source>
</reference>
<protein>
    <submittedName>
        <fullName evidence="2">Uncharacterized protein</fullName>
    </submittedName>
</protein>
<evidence type="ECO:0000256" key="1">
    <source>
        <dbReference type="SAM" id="MobiDB-lite"/>
    </source>
</evidence>
<reference evidence="2" key="2">
    <citation type="submission" date="2015-07" db="EMBL/GenBank/DDBJ databases">
        <authorList>
            <person name="Noorani M."/>
        </authorList>
    </citation>
    <scope>NUCLEOTIDE SEQUENCE</scope>
    <source>
        <strain evidence="2">Yugu1</strain>
    </source>
</reference>
<evidence type="ECO:0000313" key="2">
    <source>
        <dbReference type="EMBL" id="RCV38286.1"/>
    </source>
</evidence>
<accession>A0A368S783</accession>
<gene>
    <name evidence="2" type="ORF">SETIT_8G130100v2</name>
</gene>
<proteinExistence type="predicted"/>